<dbReference type="PANTHER" id="PTHR43537">
    <property type="entry name" value="TRANSCRIPTIONAL REGULATOR, GNTR FAMILY"/>
    <property type="match status" value="1"/>
</dbReference>
<dbReference type="SUPFAM" id="SSF46785">
    <property type="entry name" value="Winged helix' DNA-binding domain"/>
    <property type="match status" value="1"/>
</dbReference>
<reference evidence="5 6" key="1">
    <citation type="submission" date="2024-09" db="EMBL/GenBank/DDBJ databases">
        <authorList>
            <person name="Sun Q."/>
            <person name="Mori K."/>
        </authorList>
    </citation>
    <scope>NUCLEOTIDE SEQUENCE [LARGE SCALE GENOMIC DNA]</scope>
    <source>
        <strain evidence="5 6">TBRC 0563</strain>
    </source>
</reference>
<dbReference type="SMART" id="SM00895">
    <property type="entry name" value="FCD"/>
    <property type="match status" value="1"/>
</dbReference>
<dbReference type="InterPro" id="IPR036390">
    <property type="entry name" value="WH_DNA-bd_sf"/>
</dbReference>
<keyword evidence="2" id="KW-0238">DNA-binding</keyword>
<dbReference type="InterPro" id="IPR011711">
    <property type="entry name" value="GntR_C"/>
</dbReference>
<evidence type="ECO:0000259" key="4">
    <source>
        <dbReference type="PROSITE" id="PS50949"/>
    </source>
</evidence>
<dbReference type="PROSITE" id="PS50949">
    <property type="entry name" value="HTH_GNTR"/>
    <property type="match status" value="1"/>
</dbReference>
<dbReference type="Gene3D" id="1.20.120.530">
    <property type="entry name" value="GntR ligand-binding domain-like"/>
    <property type="match status" value="1"/>
</dbReference>
<dbReference type="SUPFAM" id="SSF48008">
    <property type="entry name" value="GntR ligand-binding domain-like"/>
    <property type="match status" value="1"/>
</dbReference>
<keyword evidence="3" id="KW-0804">Transcription</keyword>
<dbReference type="PANTHER" id="PTHR43537:SF45">
    <property type="entry name" value="GNTR FAMILY REGULATORY PROTEIN"/>
    <property type="match status" value="1"/>
</dbReference>
<dbReference type="Pfam" id="PF07729">
    <property type="entry name" value="FCD"/>
    <property type="match status" value="1"/>
</dbReference>
<dbReference type="CDD" id="cd07377">
    <property type="entry name" value="WHTH_GntR"/>
    <property type="match status" value="1"/>
</dbReference>
<dbReference type="RefSeq" id="WP_378210266.1">
    <property type="nucleotide sequence ID" value="NZ_JBHLZP010000382.1"/>
</dbReference>
<proteinExistence type="predicted"/>
<organism evidence="5 6">
    <name type="scientific">Actinoallomurus acaciae</name>
    <dbReference type="NCBI Taxonomy" id="502577"/>
    <lineage>
        <taxon>Bacteria</taxon>
        <taxon>Bacillati</taxon>
        <taxon>Actinomycetota</taxon>
        <taxon>Actinomycetes</taxon>
        <taxon>Streptosporangiales</taxon>
        <taxon>Thermomonosporaceae</taxon>
        <taxon>Actinoallomurus</taxon>
    </lineage>
</organism>
<dbReference type="Gene3D" id="1.10.10.10">
    <property type="entry name" value="Winged helix-like DNA-binding domain superfamily/Winged helix DNA-binding domain"/>
    <property type="match status" value="1"/>
</dbReference>
<keyword evidence="6" id="KW-1185">Reference proteome</keyword>
<protein>
    <submittedName>
        <fullName evidence="5">GntR family transcriptional regulator</fullName>
    </submittedName>
</protein>
<evidence type="ECO:0000256" key="3">
    <source>
        <dbReference type="ARBA" id="ARBA00023163"/>
    </source>
</evidence>
<name>A0ABV5YQW1_9ACTN</name>
<dbReference type="PRINTS" id="PR00035">
    <property type="entry name" value="HTHGNTR"/>
</dbReference>
<accession>A0ABV5YQW1</accession>
<dbReference type="InterPro" id="IPR008920">
    <property type="entry name" value="TF_FadR/GntR_C"/>
</dbReference>
<evidence type="ECO:0000256" key="2">
    <source>
        <dbReference type="ARBA" id="ARBA00023125"/>
    </source>
</evidence>
<feature type="domain" description="HTH gntR-type" evidence="4">
    <location>
        <begin position="10"/>
        <end position="77"/>
    </location>
</feature>
<dbReference type="Proteomes" id="UP001589627">
    <property type="component" value="Unassembled WGS sequence"/>
</dbReference>
<evidence type="ECO:0000313" key="5">
    <source>
        <dbReference type="EMBL" id="MFB9837450.1"/>
    </source>
</evidence>
<dbReference type="InterPro" id="IPR036388">
    <property type="entry name" value="WH-like_DNA-bd_sf"/>
</dbReference>
<dbReference type="Pfam" id="PF00392">
    <property type="entry name" value="GntR"/>
    <property type="match status" value="1"/>
</dbReference>
<evidence type="ECO:0000256" key="1">
    <source>
        <dbReference type="ARBA" id="ARBA00023015"/>
    </source>
</evidence>
<keyword evidence="1" id="KW-0805">Transcription regulation</keyword>
<evidence type="ECO:0000313" key="6">
    <source>
        <dbReference type="Proteomes" id="UP001589627"/>
    </source>
</evidence>
<dbReference type="InterPro" id="IPR000524">
    <property type="entry name" value="Tscrpt_reg_HTH_GntR"/>
</dbReference>
<gene>
    <name evidence="5" type="ORF">ACFFNX_35280</name>
</gene>
<dbReference type="EMBL" id="JBHLZP010000382">
    <property type="protein sequence ID" value="MFB9837450.1"/>
    <property type="molecule type" value="Genomic_DNA"/>
</dbReference>
<dbReference type="SMART" id="SM00345">
    <property type="entry name" value="HTH_GNTR"/>
    <property type="match status" value="1"/>
</dbReference>
<comment type="caution">
    <text evidence="5">The sequence shown here is derived from an EMBL/GenBank/DDBJ whole genome shotgun (WGS) entry which is preliminary data.</text>
</comment>
<sequence length="225" mass="25833">MSPGLSKRPPTAQTAVLRELRREILSGDLVPGSQIMQDEIAERYGVSRVPVRDALRTLEGQGLVTYSPHRGYQVTRIDVDELQQIQDIRQILESEALREAVDNISAETIAAMTADLDTMIRAEKEADWSEWLAAHRRFHFALFAMSGRKHLLRILSQMWDVSDLYRSYYMKTRLSELRDRQEHRRLLDAARDHDVEAMLETMRTHRSGTVESIRSTVSGSTRPAE</sequence>